<evidence type="ECO:0000256" key="1">
    <source>
        <dbReference type="SAM" id="MobiDB-lite"/>
    </source>
</evidence>
<feature type="region of interest" description="Disordered" evidence="1">
    <location>
        <begin position="1"/>
        <end position="34"/>
    </location>
</feature>
<sequence>MFWLASGTIKKNRATPPHPAESSGQNLNDSRCSSGTGRCPSSQFFFFFSGGSTLPEEVRITGGRFASQPLLKQVPVYLSGSLILRCRRIGFGVYSSQSLDNALLSFGGILPPVAYRHSVLEQSTIVTLRALIQANRRHSSAHPSTV</sequence>
<organism evidence="2 3">
    <name type="scientific">Araneus ventricosus</name>
    <name type="common">Orbweaver spider</name>
    <name type="synonym">Epeira ventricosa</name>
    <dbReference type="NCBI Taxonomy" id="182803"/>
    <lineage>
        <taxon>Eukaryota</taxon>
        <taxon>Metazoa</taxon>
        <taxon>Ecdysozoa</taxon>
        <taxon>Arthropoda</taxon>
        <taxon>Chelicerata</taxon>
        <taxon>Arachnida</taxon>
        <taxon>Araneae</taxon>
        <taxon>Araneomorphae</taxon>
        <taxon>Entelegynae</taxon>
        <taxon>Araneoidea</taxon>
        <taxon>Araneidae</taxon>
        <taxon>Araneus</taxon>
    </lineage>
</organism>
<keyword evidence="3" id="KW-1185">Reference proteome</keyword>
<dbReference type="AlphaFoldDB" id="A0A4Y2UDT3"/>
<dbReference type="Proteomes" id="UP000499080">
    <property type="component" value="Unassembled WGS sequence"/>
</dbReference>
<accession>A0A4Y2UDT3</accession>
<evidence type="ECO:0000313" key="3">
    <source>
        <dbReference type="Proteomes" id="UP000499080"/>
    </source>
</evidence>
<dbReference type="EMBL" id="BGPR01035816">
    <property type="protein sequence ID" value="GBO10822.1"/>
    <property type="molecule type" value="Genomic_DNA"/>
</dbReference>
<gene>
    <name evidence="2" type="ORF">AVEN_149632_1</name>
</gene>
<feature type="compositionally biased region" description="Polar residues" evidence="1">
    <location>
        <begin position="22"/>
        <end position="34"/>
    </location>
</feature>
<protein>
    <submittedName>
        <fullName evidence="2">Uncharacterized protein</fullName>
    </submittedName>
</protein>
<reference evidence="2 3" key="1">
    <citation type="journal article" date="2019" name="Sci. Rep.">
        <title>Orb-weaving spider Araneus ventricosus genome elucidates the spidroin gene catalogue.</title>
        <authorList>
            <person name="Kono N."/>
            <person name="Nakamura H."/>
            <person name="Ohtoshi R."/>
            <person name="Moran D.A.P."/>
            <person name="Shinohara A."/>
            <person name="Yoshida Y."/>
            <person name="Fujiwara M."/>
            <person name="Mori M."/>
            <person name="Tomita M."/>
            <person name="Arakawa K."/>
        </authorList>
    </citation>
    <scope>NUCLEOTIDE SEQUENCE [LARGE SCALE GENOMIC DNA]</scope>
</reference>
<proteinExistence type="predicted"/>
<name>A0A4Y2UDT3_ARAVE</name>
<comment type="caution">
    <text evidence="2">The sequence shown here is derived from an EMBL/GenBank/DDBJ whole genome shotgun (WGS) entry which is preliminary data.</text>
</comment>
<evidence type="ECO:0000313" key="2">
    <source>
        <dbReference type="EMBL" id="GBO10822.1"/>
    </source>
</evidence>